<dbReference type="PANTHER" id="PTHR37299">
    <property type="entry name" value="TRANSCRIPTIONAL REGULATOR-RELATED"/>
    <property type="match status" value="1"/>
</dbReference>
<dbReference type="Gene3D" id="3.40.50.2300">
    <property type="match status" value="1"/>
</dbReference>
<name>A0ABX9ARD7_9ENTR</name>
<feature type="domain" description="Response regulatory" evidence="3">
    <location>
        <begin position="2"/>
        <end position="116"/>
    </location>
</feature>
<gene>
    <name evidence="5" type="ORF">K6K13_10890</name>
</gene>
<accession>A0ABX9ARD7</accession>
<evidence type="ECO:0000259" key="3">
    <source>
        <dbReference type="PROSITE" id="PS50110"/>
    </source>
</evidence>
<dbReference type="PROSITE" id="PS50110">
    <property type="entry name" value="RESPONSE_REGULATORY"/>
    <property type="match status" value="1"/>
</dbReference>
<dbReference type="InterPro" id="IPR001789">
    <property type="entry name" value="Sig_transdc_resp-reg_receiver"/>
</dbReference>
<dbReference type="PROSITE" id="PS50930">
    <property type="entry name" value="HTH_LYTTR"/>
    <property type="match status" value="1"/>
</dbReference>
<dbReference type="RefSeq" id="WP_222160790.1">
    <property type="nucleotide sequence ID" value="NZ_CP081864.1"/>
</dbReference>
<sequence>MKAIIVEDEFLAQEELNYMIRQHSDIEIVATFDDGMDVLKYLQQNDVDAIFLDINIPSLNGVFLAQNISKFAQKPYIIFITAYKEHAVEAFEVDAFDYILKPYHEARIVTMLQKLENAWQLRQSVPTPENISAANAPRIGQHTINLMKDERIIVTDINQIYYAAAQEKVTLVYTRRETFIMPMNITEFCSRLPEEVFFRCHRSYCVNLTKIREIVPWFNNTYILRLHELEFEVPVSRSKVKTFRALMRL</sequence>
<dbReference type="InterPro" id="IPR011006">
    <property type="entry name" value="CheY-like_superfamily"/>
</dbReference>
<dbReference type="Gene3D" id="2.20.25.10">
    <property type="match status" value="1"/>
</dbReference>
<keyword evidence="5" id="KW-0238">DNA-binding</keyword>
<keyword evidence="2" id="KW-0597">Phosphoprotein</keyword>
<dbReference type="Proteomes" id="UP000825886">
    <property type="component" value="Chromosome"/>
</dbReference>
<dbReference type="GO" id="GO:0003677">
    <property type="term" value="F:DNA binding"/>
    <property type="evidence" value="ECO:0007669"/>
    <property type="project" value="UniProtKB-KW"/>
</dbReference>
<evidence type="ECO:0000256" key="2">
    <source>
        <dbReference type="PROSITE-ProRule" id="PRU00169"/>
    </source>
</evidence>
<dbReference type="CDD" id="cd17532">
    <property type="entry name" value="REC_LytTR_AlgR-like"/>
    <property type="match status" value="1"/>
</dbReference>
<dbReference type="InterPro" id="IPR007492">
    <property type="entry name" value="LytTR_DNA-bd_dom"/>
</dbReference>
<dbReference type="Pfam" id="PF00072">
    <property type="entry name" value="Response_reg"/>
    <property type="match status" value="1"/>
</dbReference>
<dbReference type="InterPro" id="IPR046947">
    <property type="entry name" value="LytR-like"/>
</dbReference>
<evidence type="ECO:0000256" key="1">
    <source>
        <dbReference type="ARBA" id="ARBA00023012"/>
    </source>
</evidence>
<proteinExistence type="predicted"/>
<dbReference type="EMBL" id="CP081864">
    <property type="protein sequence ID" value="QZN97759.1"/>
    <property type="molecule type" value="Genomic_DNA"/>
</dbReference>
<keyword evidence="6" id="KW-1185">Reference proteome</keyword>
<protein>
    <submittedName>
        <fullName evidence="5">LytTR family DNA-binding domain-containing protein</fullName>
    </submittedName>
</protein>
<dbReference type="SMART" id="SM00448">
    <property type="entry name" value="REC"/>
    <property type="match status" value="1"/>
</dbReference>
<dbReference type="Gene3D" id="2.40.50.40">
    <property type="match status" value="1"/>
</dbReference>
<reference evidence="5 6" key="1">
    <citation type="submission" date="2021-08" db="EMBL/GenBank/DDBJ databases">
        <title>Culture and genomic analysis of Symbiopectobacterium purcellii sp. nov. gen. nov., isolated from the leafhopper Empoasca decipiens.</title>
        <authorList>
            <person name="Nadal-Jimenez P."/>
            <person name="Siozios S."/>
            <person name="Halliday N."/>
            <person name="Camara M."/>
            <person name="Hurst G.D.D."/>
        </authorList>
    </citation>
    <scope>NUCLEOTIDE SEQUENCE [LARGE SCALE GENOMIC DNA]</scope>
    <source>
        <strain evidence="5 6">SyEd1</strain>
    </source>
</reference>
<organism evidence="5 6">
    <name type="scientific">Symbiopectobacterium purcellii</name>
    <dbReference type="NCBI Taxonomy" id="2871826"/>
    <lineage>
        <taxon>Bacteria</taxon>
        <taxon>Pseudomonadati</taxon>
        <taxon>Pseudomonadota</taxon>
        <taxon>Gammaproteobacteria</taxon>
        <taxon>Enterobacterales</taxon>
        <taxon>Enterobacteriaceae</taxon>
    </lineage>
</organism>
<dbReference type="SUPFAM" id="SSF52172">
    <property type="entry name" value="CheY-like"/>
    <property type="match status" value="1"/>
</dbReference>
<evidence type="ECO:0000313" key="6">
    <source>
        <dbReference type="Proteomes" id="UP000825886"/>
    </source>
</evidence>
<keyword evidence="1" id="KW-0902">Two-component regulatory system</keyword>
<feature type="domain" description="HTH LytTR-type" evidence="4">
    <location>
        <begin position="144"/>
        <end position="249"/>
    </location>
</feature>
<dbReference type="Pfam" id="PF04397">
    <property type="entry name" value="LytTR"/>
    <property type="match status" value="1"/>
</dbReference>
<evidence type="ECO:0000313" key="5">
    <source>
        <dbReference type="EMBL" id="QZN97759.1"/>
    </source>
</evidence>
<evidence type="ECO:0000259" key="4">
    <source>
        <dbReference type="PROSITE" id="PS50930"/>
    </source>
</evidence>
<feature type="modified residue" description="4-aspartylphosphate" evidence="2">
    <location>
        <position position="53"/>
    </location>
</feature>
<dbReference type="PANTHER" id="PTHR37299:SF1">
    <property type="entry name" value="STAGE 0 SPORULATION PROTEIN A HOMOLOG"/>
    <property type="match status" value="1"/>
</dbReference>
<dbReference type="SMART" id="SM00850">
    <property type="entry name" value="LytTR"/>
    <property type="match status" value="1"/>
</dbReference>